<keyword evidence="3" id="KW-0804">Transcription</keyword>
<dbReference type="PANTHER" id="PTHR44688:SF16">
    <property type="entry name" value="DNA-BINDING TRANSCRIPTIONAL ACTIVATOR DEVR_DOSR"/>
    <property type="match status" value="1"/>
</dbReference>
<dbReference type="AlphaFoldDB" id="A0A017HBG5"/>
<dbReference type="SUPFAM" id="SSF46894">
    <property type="entry name" value="C-terminal effector domain of the bipartite response regulators"/>
    <property type="match status" value="1"/>
</dbReference>
<dbReference type="Pfam" id="PF03472">
    <property type="entry name" value="Autoind_bind"/>
    <property type="match status" value="1"/>
</dbReference>
<dbReference type="SMART" id="SM00421">
    <property type="entry name" value="HTH_LUXR"/>
    <property type="match status" value="1"/>
</dbReference>
<dbReference type="PANTHER" id="PTHR44688">
    <property type="entry name" value="DNA-BINDING TRANSCRIPTIONAL ACTIVATOR DEVR_DOSR"/>
    <property type="match status" value="1"/>
</dbReference>
<dbReference type="GO" id="GO:0006355">
    <property type="term" value="P:regulation of DNA-templated transcription"/>
    <property type="evidence" value="ECO:0007669"/>
    <property type="project" value="InterPro"/>
</dbReference>
<protein>
    <submittedName>
        <fullName evidence="5">Transcriptional regulator, LuxR family protein</fullName>
    </submittedName>
</protein>
<dbReference type="OrthoDB" id="7826109at2"/>
<dbReference type="SUPFAM" id="SSF75516">
    <property type="entry name" value="Pheromone-binding domain of LuxR-like quorum-sensing transcription factors"/>
    <property type="match status" value="1"/>
</dbReference>
<dbReference type="HOGENOM" id="CLU_115406_0_0_5"/>
<dbReference type="RefSeq" id="WP_017928804.1">
    <property type="nucleotide sequence ID" value="NZ_KB822998.1"/>
</dbReference>
<evidence type="ECO:0000313" key="6">
    <source>
        <dbReference type="Proteomes" id="UP000025047"/>
    </source>
</evidence>
<sequence length="199" mass="22035">MSTRIDTDLLERIAPVGYYIALRIGFAFPLEEINRLPREWVDLYIAERLMLDDPAVRWAYAHQGVSRWSALDDPLGIFAKAWRLGLRYGAVVAVSDEASGMRSFGIFLRDDRELSDRELGVLEGMLRGLHEGAAPPSNLTQAEIEVLRMVKNGYRLKQIAHALGVTEGAIKQRLKNARTKLGANTATQAATLAAGFGLI</sequence>
<evidence type="ECO:0000256" key="3">
    <source>
        <dbReference type="ARBA" id="ARBA00023163"/>
    </source>
</evidence>
<dbReference type="GO" id="GO:0003677">
    <property type="term" value="F:DNA binding"/>
    <property type="evidence" value="ECO:0007669"/>
    <property type="project" value="UniProtKB-KW"/>
</dbReference>
<dbReference type="Gene3D" id="3.30.450.80">
    <property type="entry name" value="Transcription factor LuxR-like, autoinducer-binding domain"/>
    <property type="match status" value="1"/>
</dbReference>
<organism evidence="5 6">
    <name type="scientific">Limimaricola hongkongensis DSM 17492</name>
    <dbReference type="NCBI Taxonomy" id="1122180"/>
    <lineage>
        <taxon>Bacteria</taxon>
        <taxon>Pseudomonadati</taxon>
        <taxon>Pseudomonadota</taxon>
        <taxon>Alphaproteobacteria</taxon>
        <taxon>Rhodobacterales</taxon>
        <taxon>Paracoccaceae</taxon>
        <taxon>Limimaricola</taxon>
    </lineage>
</organism>
<dbReference type="EMBL" id="APGJ01000006">
    <property type="protein sequence ID" value="EYD71645.1"/>
    <property type="molecule type" value="Genomic_DNA"/>
</dbReference>
<evidence type="ECO:0000256" key="2">
    <source>
        <dbReference type="ARBA" id="ARBA00023125"/>
    </source>
</evidence>
<dbReference type="Proteomes" id="UP000025047">
    <property type="component" value="Unassembled WGS sequence"/>
</dbReference>
<dbReference type="PROSITE" id="PS50043">
    <property type="entry name" value="HTH_LUXR_2"/>
    <property type="match status" value="1"/>
</dbReference>
<feature type="domain" description="HTH luxR-type" evidence="4">
    <location>
        <begin position="132"/>
        <end position="197"/>
    </location>
</feature>
<dbReference type="InterPro" id="IPR005143">
    <property type="entry name" value="TF_LuxR_autoind-bd_dom"/>
</dbReference>
<dbReference type="PRINTS" id="PR00038">
    <property type="entry name" value="HTHLUXR"/>
</dbReference>
<comment type="caution">
    <text evidence="5">The sequence shown here is derived from an EMBL/GenBank/DDBJ whole genome shotgun (WGS) entry which is preliminary data.</text>
</comment>
<evidence type="ECO:0000313" key="5">
    <source>
        <dbReference type="EMBL" id="EYD71645.1"/>
    </source>
</evidence>
<dbReference type="eggNOG" id="COG2197">
    <property type="taxonomic scope" value="Bacteria"/>
</dbReference>
<keyword evidence="6" id="KW-1185">Reference proteome</keyword>
<dbReference type="STRING" id="1122180.Lokhon_01712"/>
<accession>A0A017HBG5</accession>
<dbReference type="InterPro" id="IPR036388">
    <property type="entry name" value="WH-like_DNA-bd_sf"/>
</dbReference>
<dbReference type="InterPro" id="IPR000792">
    <property type="entry name" value="Tscrpt_reg_LuxR_C"/>
</dbReference>
<evidence type="ECO:0000259" key="4">
    <source>
        <dbReference type="PROSITE" id="PS50043"/>
    </source>
</evidence>
<evidence type="ECO:0000256" key="1">
    <source>
        <dbReference type="ARBA" id="ARBA00023015"/>
    </source>
</evidence>
<dbReference type="Gene3D" id="1.10.10.10">
    <property type="entry name" value="Winged helix-like DNA-binding domain superfamily/Winged helix DNA-binding domain"/>
    <property type="match status" value="1"/>
</dbReference>
<gene>
    <name evidence="5" type="ORF">Lokhon_01712</name>
</gene>
<dbReference type="InterPro" id="IPR036693">
    <property type="entry name" value="TF_LuxR_autoind-bd_dom_sf"/>
</dbReference>
<reference evidence="5 6" key="1">
    <citation type="submission" date="2013-03" db="EMBL/GenBank/DDBJ databases">
        <authorList>
            <person name="Fiebig A."/>
            <person name="Goeker M."/>
            <person name="Klenk H.-P.P."/>
        </authorList>
    </citation>
    <scope>NUCLEOTIDE SEQUENCE [LARGE SCALE GENOMIC DNA]</scope>
    <source>
        <strain evidence="5 6">DSM 17492</strain>
    </source>
</reference>
<dbReference type="PATRIC" id="fig|1122180.6.peg.1697"/>
<keyword evidence="2" id="KW-0238">DNA-binding</keyword>
<dbReference type="Pfam" id="PF00196">
    <property type="entry name" value="GerE"/>
    <property type="match status" value="1"/>
</dbReference>
<keyword evidence="1" id="KW-0805">Transcription regulation</keyword>
<proteinExistence type="predicted"/>
<dbReference type="InterPro" id="IPR016032">
    <property type="entry name" value="Sig_transdc_resp-reg_C-effctor"/>
</dbReference>
<name>A0A017HBG5_9RHOB</name>